<feature type="compositionally biased region" description="Polar residues" evidence="4">
    <location>
        <begin position="1005"/>
        <end position="1029"/>
    </location>
</feature>
<feature type="compositionally biased region" description="Low complexity" evidence="4">
    <location>
        <begin position="808"/>
        <end position="823"/>
    </location>
</feature>
<keyword evidence="3" id="KW-0862">Zinc</keyword>
<evidence type="ECO:0000256" key="2">
    <source>
        <dbReference type="ARBA" id="ARBA00022771"/>
    </source>
</evidence>
<feature type="compositionally biased region" description="Polar residues" evidence="4">
    <location>
        <begin position="848"/>
        <end position="880"/>
    </location>
</feature>
<feature type="domain" description="Zinc finger PHD-type" evidence="5">
    <location>
        <begin position="740"/>
        <end position="797"/>
    </location>
</feature>
<evidence type="ECO:0000256" key="4">
    <source>
        <dbReference type="SAM" id="MobiDB-lite"/>
    </source>
</evidence>
<accession>A0A9P3L839</accession>
<feature type="compositionally biased region" description="Basic and acidic residues" evidence="4">
    <location>
        <begin position="654"/>
        <end position="708"/>
    </location>
</feature>
<reference evidence="6 7" key="1">
    <citation type="submission" date="2021-08" db="EMBL/GenBank/DDBJ databases">
        <title>Draft Genome Sequence of Phanerochaete sordida strain YK-624.</title>
        <authorList>
            <person name="Mori T."/>
            <person name="Dohra H."/>
            <person name="Suzuki T."/>
            <person name="Kawagishi H."/>
            <person name="Hirai H."/>
        </authorList>
    </citation>
    <scope>NUCLEOTIDE SEQUENCE [LARGE SCALE GENOMIC DNA]</scope>
    <source>
        <strain evidence="6 7">YK-624</strain>
    </source>
</reference>
<feature type="region of interest" description="Disordered" evidence="4">
    <location>
        <begin position="290"/>
        <end position="567"/>
    </location>
</feature>
<evidence type="ECO:0000313" key="6">
    <source>
        <dbReference type="EMBL" id="GJE85675.1"/>
    </source>
</evidence>
<feature type="compositionally biased region" description="Polar residues" evidence="4">
    <location>
        <begin position="516"/>
        <end position="527"/>
    </location>
</feature>
<feature type="compositionally biased region" description="Low complexity" evidence="4">
    <location>
        <begin position="309"/>
        <end position="326"/>
    </location>
</feature>
<gene>
    <name evidence="6" type="ORF">PsYK624_017540</name>
</gene>
<evidence type="ECO:0000259" key="5">
    <source>
        <dbReference type="SMART" id="SM00249"/>
    </source>
</evidence>
<dbReference type="InterPro" id="IPR019786">
    <property type="entry name" value="Zinc_finger_PHD-type_CS"/>
</dbReference>
<feature type="compositionally biased region" description="Acidic residues" evidence="4">
    <location>
        <begin position="497"/>
        <end position="513"/>
    </location>
</feature>
<feature type="region of interest" description="Disordered" evidence="4">
    <location>
        <begin position="654"/>
        <end position="732"/>
    </location>
</feature>
<dbReference type="GO" id="GO:0008270">
    <property type="term" value="F:zinc ion binding"/>
    <property type="evidence" value="ECO:0007669"/>
    <property type="project" value="UniProtKB-KW"/>
</dbReference>
<dbReference type="EMBL" id="BPQB01000002">
    <property type="protein sequence ID" value="GJE85675.1"/>
    <property type="molecule type" value="Genomic_DNA"/>
</dbReference>
<feature type="compositionally biased region" description="Low complexity" evidence="4">
    <location>
        <begin position="401"/>
        <end position="410"/>
    </location>
</feature>
<dbReference type="PANTHER" id="PTHR14296">
    <property type="entry name" value="REMODELING AND SPACING FACTOR 1"/>
    <property type="match status" value="1"/>
</dbReference>
<dbReference type="InterPro" id="IPR013083">
    <property type="entry name" value="Znf_RING/FYVE/PHD"/>
</dbReference>
<dbReference type="InterPro" id="IPR001965">
    <property type="entry name" value="Znf_PHD"/>
</dbReference>
<dbReference type="PROSITE" id="PS01359">
    <property type="entry name" value="ZF_PHD_1"/>
    <property type="match status" value="1"/>
</dbReference>
<feature type="compositionally biased region" description="Low complexity" evidence="4">
    <location>
        <begin position="709"/>
        <end position="722"/>
    </location>
</feature>
<keyword evidence="1" id="KW-0479">Metal-binding</keyword>
<keyword evidence="2" id="KW-0863">Zinc-finger</keyword>
<dbReference type="SUPFAM" id="SSF57903">
    <property type="entry name" value="FYVE/PHD zinc finger"/>
    <property type="match status" value="1"/>
</dbReference>
<evidence type="ECO:0000313" key="7">
    <source>
        <dbReference type="Proteomes" id="UP000703269"/>
    </source>
</evidence>
<feature type="compositionally biased region" description="Polar residues" evidence="4">
    <location>
        <begin position="723"/>
        <end position="732"/>
    </location>
</feature>
<dbReference type="GO" id="GO:0006355">
    <property type="term" value="P:regulation of DNA-templated transcription"/>
    <property type="evidence" value="ECO:0007669"/>
    <property type="project" value="InterPro"/>
</dbReference>
<dbReference type="AlphaFoldDB" id="A0A9P3L839"/>
<organism evidence="6 7">
    <name type="scientific">Phanerochaete sordida</name>
    <dbReference type="NCBI Taxonomy" id="48140"/>
    <lineage>
        <taxon>Eukaryota</taxon>
        <taxon>Fungi</taxon>
        <taxon>Dikarya</taxon>
        <taxon>Basidiomycota</taxon>
        <taxon>Agaricomycotina</taxon>
        <taxon>Agaricomycetes</taxon>
        <taxon>Polyporales</taxon>
        <taxon>Phanerochaetaceae</taxon>
        <taxon>Phanerochaete</taxon>
    </lineage>
</organism>
<feature type="region of interest" description="Disordered" evidence="4">
    <location>
        <begin position="109"/>
        <end position="226"/>
    </location>
</feature>
<dbReference type="Gene3D" id="3.30.40.10">
    <property type="entry name" value="Zinc/RING finger domain, C3HC4 (zinc finger)"/>
    <property type="match status" value="1"/>
</dbReference>
<dbReference type="Proteomes" id="UP000703269">
    <property type="component" value="Unassembled WGS sequence"/>
</dbReference>
<keyword evidence="7" id="KW-1185">Reference proteome</keyword>
<dbReference type="InterPro" id="IPR011011">
    <property type="entry name" value="Znf_FYVE_PHD"/>
</dbReference>
<feature type="region of interest" description="Disordered" evidence="4">
    <location>
        <begin position="804"/>
        <end position="880"/>
    </location>
</feature>
<feature type="compositionally biased region" description="Polar residues" evidence="4">
    <location>
        <begin position="555"/>
        <end position="565"/>
    </location>
</feature>
<dbReference type="PANTHER" id="PTHR14296:SF3">
    <property type="entry name" value="DIKAR, ISOFORM F"/>
    <property type="match status" value="1"/>
</dbReference>
<sequence length="1039" mass="115485">MPRRVLASATPGRASSNVSFLDPPSADDTYLDNLSTLRKQWKWAAFSQFFYTFAPLLAAPDVALTDIEDDLARGTALYLPRIMHRLLYTLTQDRKLSLENWQSSLRKQYLRRDPDANPLGPEPPAPSRMQSRDPTTPFEDEADENIAESEAHPQETTHLSTTEPEGDTAKDAPDSADGKAESSEPVEMAGVKEEEVENSKASVKDEDEVREEKQAAEDIQPEESRNWLDLSMIEKLDTLYTVQEWQFQNPHRLRQIMKDDGDHGLWRHEPLGFDAKSNHYWLIGPDRLWIQREPPRPPAPPKRKRKPAPSKSANKAASKASTSKAALQEDSDSAPEPDPVPQKRSRTAGGRTTRQQAKEVESPSGRGARAAKLQANKKLDAQAKELAEFQRQAAASERVSSRSTRNTRSNGVAQPSPRPVRGTRASARLRGTPMEDDDDEWQQVPDEWLQEGADEAPTRNGRAKRATRSQVKAARPSRRPRSEDEADDEDAPHTGLSDDDAVSELTELSDDESERVQSTDAKSTTKADASIAEAPAVEEPQAEKSEEKPAVPEDNTGTSGNTTSHIPPGFVEWELICVTLPEWEEIGERFAKATYYSEKRLHKQLSAIVPEIVAELKEVERKRKLEEAIVHRKRSSRIAIKETEKEEARLAAARKAEEEEKLSRQRRFEARSKKEDAEREKRETAREQRRIEREERERRAQERRDRDSVQASTPTASVVSTSRQPTRTATPNVGETWTLDCEICGRCGVNMDDGLPMVSCGMCSRWQHIPCHDAADDKAGVARRNWKHEKFFCSRCKPVALQRQANGTARTTPAAPHRTPSRAQKSPAQAVPYNAYPQAASSPLYPHPQQSAYSNGMSYGQQYSDQRAMPSASSPYAQQRTQGGISFSHYQPQQHAFSRGGWPNGYQGNLAGGSMNQYATSYPQNGSYGAGAQYQYHAPTAQAHSYSRTDVPDTTRPLDAQSMHTMGWAGSGDNRHTSSQISQSHLSAAESLAYMQGGSAPRTAAWSNGASYPQHAVSPSTSAAPNSHMGNGGYHFPSS</sequence>
<feature type="region of interest" description="Disordered" evidence="4">
    <location>
        <begin position="1005"/>
        <end position="1039"/>
    </location>
</feature>
<dbReference type="InterPro" id="IPR028938">
    <property type="entry name" value="Rsf1-like"/>
</dbReference>
<dbReference type="OrthoDB" id="303107at2759"/>
<feature type="compositionally biased region" description="Basic and acidic residues" evidence="4">
    <location>
        <begin position="167"/>
        <end position="182"/>
    </location>
</feature>
<comment type="caution">
    <text evidence="6">The sequence shown here is derived from an EMBL/GenBank/DDBJ whole genome shotgun (WGS) entry which is preliminary data.</text>
</comment>
<proteinExistence type="predicted"/>
<dbReference type="CDD" id="cd15489">
    <property type="entry name" value="PHD_SF"/>
    <property type="match status" value="1"/>
</dbReference>
<evidence type="ECO:0000256" key="1">
    <source>
        <dbReference type="ARBA" id="ARBA00022723"/>
    </source>
</evidence>
<dbReference type="GO" id="GO:0031213">
    <property type="term" value="C:RSF complex"/>
    <property type="evidence" value="ECO:0007669"/>
    <property type="project" value="InterPro"/>
</dbReference>
<feature type="compositionally biased region" description="Basic and acidic residues" evidence="4">
    <location>
        <begin position="377"/>
        <end position="388"/>
    </location>
</feature>
<protein>
    <recommendedName>
        <fullName evidence="5">Zinc finger PHD-type domain-containing protein</fullName>
    </recommendedName>
</protein>
<dbReference type="SMART" id="SM00249">
    <property type="entry name" value="PHD"/>
    <property type="match status" value="1"/>
</dbReference>
<feature type="compositionally biased region" description="Basic and acidic residues" evidence="4">
    <location>
        <begin position="210"/>
        <end position="226"/>
    </location>
</feature>
<name>A0A9P3L839_9APHY</name>
<feature type="compositionally biased region" description="Acidic residues" evidence="4">
    <location>
        <begin position="138"/>
        <end position="147"/>
    </location>
</feature>
<evidence type="ECO:0000256" key="3">
    <source>
        <dbReference type="ARBA" id="ARBA00022833"/>
    </source>
</evidence>
<feature type="compositionally biased region" description="Basic and acidic residues" evidence="4">
    <location>
        <begin position="541"/>
        <end position="551"/>
    </location>
</feature>